<protein>
    <submittedName>
        <fullName evidence="1">Uncharacterized protein</fullName>
    </submittedName>
</protein>
<accession>A0A438E6C6</accession>
<comment type="caution">
    <text evidence="1">The sequence shown here is derived from an EMBL/GenBank/DDBJ whole genome shotgun (WGS) entry which is preliminary data.</text>
</comment>
<gene>
    <name evidence="2" type="ORF">CK203_018510</name>
    <name evidence="1" type="ORF">CK203_070326</name>
</gene>
<proteinExistence type="predicted"/>
<name>A0A438E6C6_VITVI</name>
<reference evidence="1 3" key="1">
    <citation type="journal article" date="2018" name="PLoS Genet.">
        <title>Population sequencing reveals clonal diversity and ancestral inbreeding in the grapevine cultivar Chardonnay.</title>
        <authorList>
            <person name="Roach M.J."/>
            <person name="Johnson D.L."/>
            <person name="Bohlmann J."/>
            <person name="van Vuuren H.J."/>
            <person name="Jones S.J."/>
            <person name="Pretorius I.S."/>
            <person name="Schmidt S.A."/>
            <person name="Borneman A.R."/>
        </authorList>
    </citation>
    <scope>NUCLEOTIDE SEQUENCE [LARGE SCALE GENOMIC DNA]</scope>
    <source>
        <strain evidence="3">cv. Chardonnay</strain>
        <strain evidence="1">I10V1</strain>
        <tissue evidence="1">Leaf</tissue>
    </source>
</reference>
<dbReference type="EMBL" id="QGNW01001381">
    <property type="protein sequence ID" value="RVW43306.1"/>
    <property type="molecule type" value="Genomic_DNA"/>
</dbReference>
<evidence type="ECO:0000313" key="3">
    <source>
        <dbReference type="Proteomes" id="UP000288805"/>
    </source>
</evidence>
<dbReference type="AlphaFoldDB" id="A0A438E6C6"/>
<sequence length="104" mass="12414">MDNDEKLIRQLDWANEMRGDVVIRMTSYHQRAITQYNKRARPRFFRPRTLVLRKIFENIAKIGVRKLQANWKGSYVVTKVGDSRAYHIQTRDDVPLLCPWNEPI</sequence>
<evidence type="ECO:0000313" key="2">
    <source>
        <dbReference type="EMBL" id="RVX04328.1"/>
    </source>
</evidence>
<dbReference type="Proteomes" id="UP000288805">
    <property type="component" value="Unassembled WGS sequence"/>
</dbReference>
<evidence type="ECO:0000313" key="1">
    <source>
        <dbReference type="EMBL" id="RVW43306.1"/>
    </source>
</evidence>
<dbReference type="EMBL" id="QGNW01000061">
    <property type="protein sequence ID" value="RVX04328.1"/>
    <property type="molecule type" value="Genomic_DNA"/>
</dbReference>
<organism evidence="1 3">
    <name type="scientific">Vitis vinifera</name>
    <name type="common">Grape</name>
    <dbReference type="NCBI Taxonomy" id="29760"/>
    <lineage>
        <taxon>Eukaryota</taxon>
        <taxon>Viridiplantae</taxon>
        <taxon>Streptophyta</taxon>
        <taxon>Embryophyta</taxon>
        <taxon>Tracheophyta</taxon>
        <taxon>Spermatophyta</taxon>
        <taxon>Magnoliopsida</taxon>
        <taxon>eudicotyledons</taxon>
        <taxon>Gunneridae</taxon>
        <taxon>Pentapetalae</taxon>
        <taxon>rosids</taxon>
        <taxon>Vitales</taxon>
        <taxon>Vitaceae</taxon>
        <taxon>Viteae</taxon>
        <taxon>Vitis</taxon>
    </lineage>
</organism>